<dbReference type="PANTHER" id="PTHR31302">
    <property type="entry name" value="TRANSMEMBRANE PROTEIN WITH METALLOPHOSPHOESTERASE DOMAIN-RELATED"/>
    <property type="match status" value="1"/>
</dbReference>
<dbReference type="SUPFAM" id="SSF56300">
    <property type="entry name" value="Metallo-dependent phosphatases"/>
    <property type="match status" value="1"/>
</dbReference>
<dbReference type="GO" id="GO:0046872">
    <property type="term" value="F:metal ion binding"/>
    <property type="evidence" value="ECO:0007669"/>
    <property type="project" value="UniProtKB-KW"/>
</dbReference>
<evidence type="ECO:0000259" key="3">
    <source>
        <dbReference type="Pfam" id="PF00149"/>
    </source>
</evidence>
<dbReference type="InterPro" id="IPR051158">
    <property type="entry name" value="Metallophosphoesterase_sf"/>
</dbReference>
<gene>
    <name evidence="4" type="ORF">C725_1059</name>
</gene>
<evidence type="ECO:0000256" key="1">
    <source>
        <dbReference type="ARBA" id="ARBA00022723"/>
    </source>
</evidence>
<dbReference type="GO" id="GO:0008758">
    <property type="term" value="F:UDP-2,3-diacylglucosamine hydrolase activity"/>
    <property type="evidence" value="ECO:0007669"/>
    <property type="project" value="TreeGrafter"/>
</dbReference>
<dbReference type="Proteomes" id="UP000011717">
    <property type="component" value="Unassembled WGS sequence"/>
</dbReference>
<protein>
    <submittedName>
        <fullName evidence="4">Phosphohydrolase</fullName>
    </submittedName>
</protein>
<dbReference type="InterPro" id="IPR029052">
    <property type="entry name" value="Metallo-depent_PP-like"/>
</dbReference>
<keyword evidence="5" id="KW-1185">Reference proteome</keyword>
<proteinExistence type="predicted"/>
<keyword evidence="2 4" id="KW-0378">Hydrolase</keyword>
<organism evidence="4 5">
    <name type="scientific">Pacificimonas flava</name>
    <dbReference type="NCBI Taxonomy" id="1234595"/>
    <lineage>
        <taxon>Bacteria</taxon>
        <taxon>Pseudomonadati</taxon>
        <taxon>Pseudomonadota</taxon>
        <taxon>Alphaproteobacteria</taxon>
        <taxon>Sphingomonadales</taxon>
        <taxon>Sphingosinicellaceae</taxon>
        <taxon>Pacificimonas</taxon>
    </lineage>
</organism>
<evidence type="ECO:0000256" key="2">
    <source>
        <dbReference type="ARBA" id="ARBA00022801"/>
    </source>
</evidence>
<reference evidence="4 5" key="1">
    <citation type="journal article" date="2013" name="Genome Announc.">
        <title>Draft Genome Sequence of Strain JLT2015T, Belonging to the Family Sphingomonadaceae of the Alphaproteobacteria.</title>
        <authorList>
            <person name="Tang K."/>
            <person name="Liu K."/>
            <person name="Li S."/>
            <person name="Jiao N."/>
        </authorList>
    </citation>
    <scope>NUCLEOTIDE SEQUENCE [LARGE SCALE GENOMIC DNA]</scope>
    <source>
        <strain evidence="4 5">JLT2015</strain>
    </source>
</reference>
<evidence type="ECO:0000313" key="5">
    <source>
        <dbReference type="Proteomes" id="UP000011717"/>
    </source>
</evidence>
<dbReference type="Pfam" id="PF00149">
    <property type="entry name" value="Metallophos"/>
    <property type="match status" value="1"/>
</dbReference>
<name>M2U582_9SPHN</name>
<dbReference type="Gene3D" id="3.60.21.10">
    <property type="match status" value="1"/>
</dbReference>
<evidence type="ECO:0000313" key="4">
    <source>
        <dbReference type="EMBL" id="EMD83158.1"/>
    </source>
</evidence>
<dbReference type="InterPro" id="IPR004843">
    <property type="entry name" value="Calcineurin-like_PHP"/>
</dbReference>
<dbReference type="GO" id="GO:0016020">
    <property type="term" value="C:membrane"/>
    <property type="evidence" value="ECO:0007669"/>
    <property type="project" value="GOC"/>
</dbReference>
<comment type="caution">
    <text evidence="4">The sequence shown here is derived from an EMBL/GenBank/DDBJ whole genome shotgun (WGS) entry which is preliminary data.</text>
</comment>
<dbReference type="EMBL" id="AMRV01000003">
    <property type="protein sequence ID" value="EMD83158.1"/>
    <property type="molecule type" value="Genomic_DNA"/>
</dbReference>
<sequence length="261" mass="27882">MAAALLGYMSSVARRDPVVREASVPFLPPGSAPVRVLIASDFHVDEPDMPPSRLAGIVQQMNALEPDLILLAGDYMSEEARSEQHYTAAQAVAPLGALRAPLGVIAVPGNNDHGVGIAPFAPAFARAGITWLRNGHVRRGGLWIVGVDDRYSHHDDWTAAFAGIPETDEVIVLTHGPDLIPRLPPRAQIVAAGHTHCGQVVFPLIGALSYESNYGDRYDCGHLKENGRDIFIGAGLGTSMAPLRLGAVPDMWLVTLTPKPE</sequence>
<dbReference type="PANTHER" id="PTHR31302:SF31">
    <property type="entry name" value="PHOSPHODIESTERASE YAEI"/>
    <property type="match status" value="1"/>
</dbReference>
<dbReference type="GO" id="GO:0009245">
    <property type="term" value="P:lipid A biosynthetic process"/>
    <property type="evidence" value="ECO:0007669"/>
    <property type="project" value="TreeGrafter"/>
</dbReference>
<dbReference type="AlphaFoldDB" id="M2U582"/>
<keyword evidence="1" id="KW-0479">Metal-binding</keyword>
<feature type="domain" description="Calcineurin-like phosphoesterase" evidence="3">
    <location>
        <begin position="35"/>
        <end position="197"/>
    </location>
</feature>
<accession>M2U582</accession>